<comment type="pathway">
    <text evidence="6">Quinol/quinone metabolism; 1,4-dihydroxy-2-naphthoate biosynthesis; 1,4-dihydroxy-2-naphthoate from chorismate: step 2/7.</text>
</comment>
<keyword evidence="2 6" id="KW-0479">Metal-binding</keyword>
<feature type="domain" description="Thiamine pyrophosphate enzyme N-terminal TPP-binding" evidence="8">
    <location>
        <begin position="12"/>
        <end position="118"/>
    </location>
</feature>
<comment type="function">
    <text evidence="6">Catalyzes the thiamine diphosphate-dependent decarboxylation of 2-oxoglutarate and the subsequent addition of the resulting succinic semialdehyde-thiamine pyrophosphate anion to isochorismate to yield 2-succinyl-5-enolpyruvyl-6-hydroxy-3-cyclohexene-1-carboxylate (SEPHCHC).</text>
</comment>
<evidence type="ECO:0000256" key="1">
    <source>
        <dbReference type="ARBA" id="ARBA00022679"/>
    </source>
</evidence>
<comment type="cofactor">
    <cofactor evidence="6">
        <name>Mg(2+)</name>
        <dbReference type="ChEBI" id="CHEBI:18420"/>
    </cofactor>
    <cofactor evidence="6">
        <name>Mn(2+)</name>
        <dbReference type="ChEBI" id="CHEBI:29035"/>
    </cofactor>
</comment>
<dbReference type="SUPFAM" id="SSF52518">
    <property type="entry name" value="Thiamin diphosphate-binding fold (THDP-binding)"/>
    <property type="match status" value="2"/>
</dbReference>
<organism evidence="10 11">
    <name type="scientific">Plebeiibacterium marinum</name>
    <dbReference type="NCBI Taxonomy" id="2992111"/>
    <lineage>
        <taxon>Bacteria</taxon>
        <taxon>Pseudomonadati</taxon>
        <taxon>Bacteroidota</taxon>
        <taxon>Bacteroidia</taxon>
        <taxon>Marinilabiliales</taxon>
        <taxon>Marinilabiliaceae</taxon>
        <taxon>Plebeiibacterium</taxon>
    </lineage>
</organism>
<keyword evidence="3 6" id="KW-0460">Magnesium</keyword>
<dbReference type="GO" id="GO:0009234">
    <property type="term" value="P:menaquinone biosynthetic process"/>
    <property type="evidence" value="ECO:0007669"/>
    <property type="project" value="UniProtKB-UniRule"/>
</dbReference>
<comment type="subunit">
    <text evidence="6">Homodimer.</text>
</comment>
<dbReference type="PIRSF" id="PIRSF004983">
    <property type="entry name" value="MenD"/>
    <property type="match status" value="1"/>
</dbReference>
<gene>
    <name evidence="6 10" type="primary">menD</name>
    <name evidence="10" type="ORF">OM074_09670</name>
</gene>
<evidence type="ECO:0000256" key="6">
    <source>
        <dbReference type="HAMAP-Rule" id="MF_01659"/>
    </source>
</evidence>
<accession>A0AAE3SJM9</accession>
<comment type="cofactor">
    <cofactor evidence="6">
        <name>thiamine diphosphate</name>
        <dbReference type="ChEBI" id="CHEBI:58937"/>
    </cofactor>
    <text evidence="6">Binds 1 thiamine pyrophosphate per subunit.</text>
</comment>
<dbReference type="PANTHER" id="PTHR42916">
    <property type="entry name" value="2-SUCCINYL-5-ENOLPYRUVYL-6-HYDROXY-3-CYCLOHEXENE-1-CARBOXYLATE SYNTHASE"/>
    <property type="match status" value="1"/>
</dbReference>
<dbReference type="PANTHER" id="PTHR42916:SF1">
    <property type="entry name" value="PROTEIN PHYLLO, CHLOROPLASTIC"/>
    <property type="match status" value="1"/>
</dbReference>
<keyword evidence="1 6" id="KW-0808">Transferase</keyword>
<evidence type="ECO:0000256" key="4">
    <source>
        <dbReference type="ARBA" id="ARBA00023052"/>
    </source>
</evidence>
<evidence type="ECO:0000313" key="10">
    <source>
        <dbReference type="EMBL" id="MCW3805897.1"/>
    </source>
</evidence>
<comment type="caution">
    <text evidence="10">The sequence shown here is derived from an EMBL/GenBank/DDBJ whole genome shotgun (WGS) entry which is preliminary data.</text>
</comment>
<keyword evidence="11" id="KW-1185">Reference proteome</keyword>
<evidence type="ECO:0000256" key="5">
    <source>
        <dbReference type="ARBA" id="ARBA00023211"/>
    </source>
</evidence>
<dbReference type="Pfam" id="PF02775">
    <property type="entry name" value="TPP_enzyme_C"/>
    <property type="match status" value="1"/>
</dbReference>
<protein>
    <recommendedName>
        <fullName evidence="6">2-succinyl-5-enolpyruvyl-6-hydroxy-3-cyclohexene-1-carboxylate synthase</fullName>
        <shortName evidence="6">SEPHCHC synthase</shortName>
        <ecNumber evidence="6">2.2.1.9</ecNumber>
    </recommendedName>
    <alternativeName>
        <fullName evidence="6">Menaquinone biosynthesis protein MenD</fullName>
    </alternativeName>
</protein>
<reference evidence="10" key="1">
    <citation type="submission" date="2022-10" db="EMBL/GenBank/DDBJ databases">
        <authorList>
            <person name="Yu W.X."/>
        </authorList>
    </citation>
    <scope>NUCLEOTIDE SEQUENCE</scope>
    <source>
        <strain evidence="10">D04</strain>
    </source>
</reference>
<evidence type="ECO:0000256" key="3">
    <source>
        <dbReference type="ARBA" id="ARBA00022842"/>
    </source>
</evidence>
<dbReference type="Pfam" id="PF16582">
    <property type="entry name" value="TPP_enzyme_M_2"/>
    <property type="match status" value="1"/>
</dbReference>
<dbReference type="Proteomes" id="UP001207408">
    <property type="component" value="Unassembled WGS sequence"/>
</dbReference>
<dbReference type="CDD" id="cd07037">
    <property type="entry name" value="TPP_PYR_MenD"/>
    <property type="match status" value="1"/>
</dbReference>
<dbReference type="EMBL" id="JAPDPI010000017">
    <property type="protein sequence ID" value="MCW3805897.1"/>
    <property type="molecule type" value="Genomic_DNA"/>
</dbReference>
<evidence type="ECO:0000313" key="11">
    <source>
        <dbReference type="Proteomes" id="UP001207408"/>
    </source>
</evidence>
<dbReference type="EC" id="2.2.1.9" evidence="6"/>
<dbReference type="InterPro" id="IPR011766">
    <property type="entry name" value="TPP_enzyme_TPP-bd"/>
</dbReference>
<dbReference type="Gene3D" id="3.40.50.970">
    <property type="match status" value="2"/>
</dbReference>
<dbReference type="AlphaFoldDB" id="A0AAE3SJM9"/>
<dbReference type="InterPro" id="IPR032264">
    <property type="entry name" value="MenD_middle"/>
</dbReference>
<dbReference type="Gene3D" id="3.40.50.1220">
    <property type="entry name" value="TPP-binding domain"/>
    <property type="match status" value="1"/>
</dbReference>
<keyword evidence="4 6" id="KW-0786">Thiamine pyrophosphate</keyword>
<dbReference type="NCBIfam" id="TIGR00173">
    <property type="entry name" value="menD"/>
    <property type="match status" value="1"/>
</dbReference>
<evidence type="ECO:0000256" key="2">
    <source>
        <dbReference type="ARBA" id="ARBA00022723"/>
    </source>
</evidence>
<evidence type="ECO:0000259" key="7">
    <source>
        <dbReference type="Pfam" id="PF02775"/>
    </source>
</evidence>
<dbReference type="HAMAP" id="MF_01659">
    <property type="entry name" value="MenD"/>
    <property type="match status" value="1"/>
</dbReference>
<evidence type="ECO:0000259" key="8">
    <source>
        <dbReference type="Pfam" id="PF02776"/>
    </source>
</evidence>
<comment type="similarity">
    <text evidence="6">Belongs to the TPP enzyme family. MenD subfamily.</text>
</comment>
<dbReference type="RefSeq" id="WP_301199264.1">
    <property type="nucleotide sequence ID" value="NZ_JAPDPI010000017.1"/>
</dbReference>
<dbReference type="GO" id="GO:0000287">
    <property type="term" value="F:magnesium ion binding"/>
    <property type="evidence" value="ECO:0007669"/>
    <property type="project" value="UniProtKB-UniRule"/>
</dbReference>
<feature type="domain" description="Thiamine pyrophosphate enzyme TPP-binding" evidence="7">
    <location>
        <begin position="418"/>
        <end position="543"/>
    </location>
</feature>
<dbReference type="InterPro" id="IPR004433">
    <property type="entry name" value="MenaQ_synth_MenD"/>
</dbReference>
<proteinExistence type="inferred from homology"/>
<dbReference type="GO" id="GO:0030145">
    <property type="term" value="F:manganese ion binding"/>
    <property type="evidence" value="ECO:0007669"/>
    <property type="project" value="UniProtKB-UniRule"/>
</dbReference>
<evidence type="ECO:0000259" key="9">
    <source>
        <dbReference type="Pfam" id="PF16582"/>
    </source>
</evidence>
<keyword evidence="6" id="KW-0474">Menaquinone biosynthesis</keyword>
<keyword evidence="5 6" id="KW-0464">Manganese</keyword>
<dbReference type="GO" id="GO:0030976">
    <property type="term" value="F:thiamine pyrophosphate binding"/>
    <property type="evidence" value="ECO:0007669"/>
    <property type="project" value="UniProtKB-UniRule"/>
</dbReference>
<feature type="domain" description="Menaquinone biosynthesis protein MenD middle" evidence="9">
    <location>
        <begin position="211"/>
        <end position="335"/>
    </location>
</feature>
<name>A0AAE3SJM9_9BACT</name>
<comment type="pathway">
    <text evidence="6">Quinol/quinone metabolism; menaquinone biosynthesis.</text>
</comment>
<dbReference type="InterPro" id="IPR029061">
    <property type="entry name" value="THDP-binding"/>
</dbReference>
<dbReference type="Pfam" id="PF02776">
    <property type="entry name" value="TPP_enzyme_N"/>
    <property type="match status" value="1"/>
</dbReference>
<dbReference type="GO" id="GO:0070204">
    <property type="term" value="F:2-succinyl-5-enolpyruvyl-6-hydroxy-3-cyclohexene-1-carboxylic-acid synthase activity"/>
    <property type="evidence" value="ECO:0007669"/>
    <property type="project" value="UniProtKB-UniRule"/>
</dbReference>
<dbReference type="CDD" id="cd02009">
    <property type="entry name" value="TPP_SHCHC_synthase"/>
    <property type="match status" value="1"/>
</dbReference>
<comment type="catalytic activity">
    <reaction evidence="6">
        <text>isochorismate + 2-oxoglutarate + H(+) = 5-enolpyruvoyl-6-hydroxy-2-succinyl-cyclohex-3-ene-1-carboxylate + CO2</text>
        <dbReference type="Rhea" id="RHEA:25593"/>
        <dbReference type="ChEBI" id="CHEBI:15378"/>
        <dbReference type="ChEBI" id="CHEBI:16526"/>
        <dbReference type="ChEBI" id="CHEBI:16810"/>
        <dbReference type="ChEBI" id="CHEBI:29780"/>
        <dbReference type="ChEBI" id="CHEBI:58818"/>
        <dbReference type="EC" id="2.2.1.9"/>
    </reaction>
</comment>
<sequence length="565" mass="63380">MSYEISDKSSVKILVQVLIAKGLKEVVISPGSRNAPLILSFSSIPEIKCFTIVDERSAGFFALGMAQQLQRPVALLCTSGTAALNYAPAIAEAFYQEVPLVVLTADRPVEWLGQADGQTIPQQGLYQNYVRFQANLPVEAILQDDHWYVKRLVSEAFNRANGNVSGPVHINVPLREPLYKKGELKPGSYNTIDVVEPSSALSEENLRALAQQWSYAKKVMVVCGVCHPNEELNKAINVLSQQPNTVFLTETTSNIKGENIVECIDRQVFSIEEDKAVDFSPELLISFGGQIVSKQIKKFLRNNAPQNHWHISLNEEVIDTFQHLSLAVKVKPEMFFLQMAGCVQSQDSDYRDLWMGLSVKNRLLHLDYCNDVEWSDFKALSHIFTNLPQNINLQLANSTPVRYAQLFQDEIHEDTFANRGTSGIDGSTSTAVGAAYVSQKATLLITGDMSFFYDSNGLWNKYLRKDFKIVLINNGGGGIFRFIPGPSQTEELEEFFEAKHNQSAKYIAKAFGLRYYSCSGEDELRTVYNEFLLENEQASILEVFTPGDLNGEILRNYFKSLVFKI</sequence>
<dbReference type="InterPro" id="IPR012001">
    <property type="entry name" value="Thiamin_PyroP_enz_TPP-bd_dom"/>
</dbReference>